<feature type="compositionally biased region" description="Polar residues" evidence="1">
    <location>
        <begin position="194"/>
        <end position="204"/>
    </location>
</feature>
<keyword evidence="2" id="KW-0732">Signal</keyword>
<feature type="region of interest" description="Disordered" evidence="1">
    <location>
        <begin position="40"/>
        <end position="74"/>
    </location>
</feature>
<name>A0A6P4G2W0_DRORH</name>
<organism evidence="5">
    <name type="scientific">Drosophila rhopaloa</name>
    <name type="common">Fruit fly</name>
    <dbReference type="NCBI Taxonomy" id="1041015"/>
    <lineage>
        <taxon>Eukaryota</taxon>
        <taxon>Metazoa</taxon>
        <taxon>Ecdysozoa</taxon>
        <taxon>Arthropoda</taxon>
        <taxon>Hexapoda</taxon>
        <taxon>Insecta</taxon>
        <taxon>Pterygota</taxon>
        <taxon>Neoptera</taxon>
        <taxon>Endopterygota</taxon>
        <taxon>Diptera</taxon>
        <taxon>Brachycera</taxon>
        <taxon>Muscomorpha</taxon>
        <taxon>Ephydroidea</taxon>
        <taxon>Drosophilidae</taxon>
        <taxon>Drosophila</taxon>
        <taxon>Sophophora</taxon>
    </lineage>
</organism>
<accession>A0A6P4G2W0</accession>
<evidence type="ECO:0000313" key="4">
    <source>
        <dbReference type="Proteomes" id="UP001652680"/>
    </source>
</evidence>
<proteinExistence type="predicted"/>
<reference evidence="5" key="2">
    <citation type="submission" date="2025-04" db="UniProtKB">
        <authorList>
            <consortium name="RefSeq"/>
        </authorList>
    </citation>
    <scope>IDENTIFICATION</scope>
</reference>
<evidence type="ECO:0000256" key="1">
    <source>
        <dbReference type="SAM" id="MobiDB-lite"/>
    </source>
</evidence>
<reference evidence="4" key="1">
    <citation type="journal article" date="2021" name="Elife">
        <title>Highly contiguous assemblies of 101 drosophilid genomes.</title>
        <authorList>
            <person name="Kim B.Y."/>
            <person name="Wang J.R."/>
            <person name="Miller D.E."/>
            <person name="Barmina O."/>
            <person name="Delaney E."/>
            <person name="Thompson A."/>
            <person name="Comeault A.A."/>
            <person name="Peede D."/>
            <person name="D'Agostino E.R."/>
            <person name="Pelaez J."/>
            <person name="Aguilar J.M."/>
            <person name="Haji D."/>
            <person name="Matsunaga T."/>
            <person name="Armstrong E.E."/>
            <person name="Zych M."/>
            <person name="Ogawa Y."/>
            <person name="Stamenkovic-Radak M."/>
            <person name="Jelic M."/>
            <person name="Veselinovic M.S."/>
            <person name="Tanaskovic M."/>
            <person name="Eric P."/>
            <person name="Gao J.J."/>
            <person name="Katoh T.K."/>
            <person name="Toda M.J."/>
            <person name="Watabe H."/>
            <person name="Watada M."/>
            <person name="Davis J.S."/>
            <person name="Moyle L.C."/>
            <person name="Manoli G."/>
            <person name="Bertolini E."/>
            <person name="Kostal V."/>
            <person name="Hawley R.S."/>
            <person name="Takahashi A."/>
            <person name="Jones C.D."/>
            <person name="Price D.K."/>
            <person name="Whiteman N."/>
            <person name="Kopp A."/>
            <person name="Matute D.R."/>
            <person name="Petrov D.A."/>
        </authorList>
    </citation>
    <scope>NUCLEOTIDE SEQUENCE [LARGE SCALE GENOMIC DNA]</scope>
</reference>
<feature type="signal peptide" evidence="2">
    <location>
        <begin position="1"/>
        <end position="21"/>
    </location>
</feature>
<feature type="region of interest" description="Disordered" evidence="1">
    <location>
        <begin position="124"/>
        <end position="151"/>
    </location>
</feature>
<protein>
    <submittedName>
        <fullName evidence="5">Uncharacterized protein LOC108053665 isoform X1</fullName>
    </submittedName>
</protein>
<gene>
    <name evidence="5" type="primary">LOC108053665</name>
    <name evidence="3" type="synonym">108053665</name>
</gene>
<dbReference type="AlphaFoldDB" id="A0A6P4G2W0"/>
<sequence length="251" mass="28116">MKTSWSFNCGVLLLCSILCSGQNVTKKNDSQEVIRVKVMLQPSSSDSSSSSSSTTSTTTPKPNNPPTAKSSMQAHEIEEEDYNFHNDRLPALSEDEYNNLGEDANPLHFLKQQPLHLENEELSLPSEKVEQSQQQPSQQIKTQPDSPVVSPQPVGSPIYITIPIYISTRGKLPLTLTIGDQELSLKKPNGTGSGKKNPSTKAPNSHFNRLLQQIESPKRRTTNRHRSQLKSHIYAMKERMDRQDLVYHPVE</sequence>
<feature type="compositionally biased region" description="Low complexity" evidence="1">
    <location>
        <begin position="42"/>
        <end position="71"/>
    </location>
</feature>
<feature type="chain" id="PRO_5028280545" evidence="2">
    <location>
        <begin position="22"/>
        <end position="251"/>
    </location>
</feature>
<reference evidence="3" key="3">
    <citation type="submission" date="2025-05" db="UniProtKB">
        <authorList>
            <consortium name="EnsemblMetazoa"/>
        </authorList>
    </citation>
    <scope>IDENTIFICATION</scope>
</reference>
<dbReference type="OrthoDB" id="8016551at2759"/>
<dbReference type="RefSeq" id="XP_016991866.1">
    <property type="nucleotide sequence ID" value="XM_017136377.1"/>
</dbReference>
<dbReference type="EnsemblMetazoa" id="XM_017136377.2">
    <property type="protein sequence ID" value="XP_016991866.1"/>
    <property type="gene ID" value="LOC108053665"/>
</dbReference>
<evidence type="ECO:0000313" key="3">
    <source>
        <dbReference type="EnsemblMetazoa" id="XP_016991866.1"/>
    </source>
</evidence>
<evidence type="ECO:0000313" key="5">
    <source>
        <dbReference type="RefSeq" id="XP_016991866.1"/>
    </source>
</evidence>
<keyword evidence="4" id="KW-1185">Reference proteome</keyword>
<feature type="compositionally biased region" description="Low complexity" evidence="1">
    <location>
        <begin position="131"/>
        <end position="151"/>
    </location>
</feature>
<evidence type="ECO:0000256" key="2">
    <source>
        <dbReference type="SAM" id="SignalP"/>
    </source>
</evidence>
<dbReference type="Proteomes" id="UP001652680">
    <property type="component" value="Unassembled WGS sequence"/>
</dbReference>
<dbReference type="GeneID" id="108053665"/>
<feature type="region of interest" description="Disordered" evidence="1">
    <location>
        <begin position="185"/>
        <end position="204"/>
    </location>
</feature>